<keyword evidence="2" id="KW-1185">Reference proteome</keyword>
<sequence>MWTFDTKEVRSGLLPKEEVVDLCLNFLEPPRLFNLECHKNALSSSKGTNICCIIAEARITVHDKFVAN</sequence>
<dbReference type="Proteomes" id="UP000257109">
    <property type="component" value="Unassembled WGS sequence"/>
</dbReference>
<organism evidence="1 2">
    <name type="scientific">Mucuna pruriens</name>
    <name type="common">Velvet bean</name>
    <name type="synonym">Dolichos pruriens</name>
    <dbReference type="NCBI Taxonomy" id="157652"/>
    <lineage>
        <taxon>Eukaryota</taxon>
        <taxon>Viridiplantae</taxon>
        <taxon>Streptophyta</taxon>
        <taxon>Embryophyta</taxon>
        <taxon>Tracheophyta</taxon>
        <taxon>Spermatophyta</taxon>
        <taxon>Magnoliopsida</taxon>
        <taxon>eudicotyledons</taxon>
        <taxon>Gunneridae</taxon>
        <taxon>Pentapetalae</taxon>
        <taxon>rosids</taxon>
        <taxon>fabids</taxon>
        <taxon>Fabales</taxon>
        <taxon>Fabaceae</taxon>
        <taxon>Papilionoideae</taxon>
        <taxon>50 kb inversion clade</taxon>
        <taxon>NPAAA clade</taxon>
        <taxon>indigoferoid/millettioid clade</taxon>
        <taxon>Phaseoleae</taxon>
        <taxon>Mucuna</taxon>
    </lineage>
</organism>
<protein>
    <submittedName>
        <fullName evidence="1">Uncharacterized protein</fullName>
    </submittedName>
</protein>
<gene>
    <name evidence="1" type="ORF">CR513_49617</name>
</gene>
<dbReference type="AlphaFoldDB" id="A0A371EYH7"/>
<evidence type="ECO:0000313" key="2">
    <source>
        <dbReference type="Proteomes" id="UP000257109"/>
    </source>
</evidence>
<comment type="caution">
    <text evidence="1">The sequence shown here is derived from an EMBL/GenBank/DDBJ whole genome shotgun (WGS) entry which is preliminary data.</text>
</comment>
<proteinExistence type="predicted"/>
<reference evidence="1" key="1">
    <citation type="submission" date="2018-05" db="EMBL/GenBank/DDBJ databases">
        <title>Draft genome of Mucuna pruriens seed.</title>
        <authorList>
            <person name="Nnadi N.E."/>
            <person name="Vos R."/>
            <person name="Hasami M.H."/>
            <person name="Devisetty U.K."/>
            <person name="Aguiy J.C."/>
        </authorList>
    </citation>
    <scope>NUCLEOTIDE SEQUENCE [LARGE SCALE GENOMIC DNA]</scope>
    <source>
        <strain evidence="1">JCA_2017</strain>
    </source>
</reference>
<dbReference type="EMBL" id="QJKJ01011474">
    <property type="protein sequence ID" value="RDX71076.1"/>
    <property type="molecule type" value="Genomic_DNA"/>
</dbReference>
<feature type="non-terminal residue" evidence="1">
    <location>
        <position position="1"/>
    </location>
</feature>
<name>A0A371EYH7_MUCPR</name>
<evidence type="ECO:0000313" key="1">
    <source>
        <dbReference type="EMBL" id="RDX71076.1"/>
    </source>
</evidence>
<accession>A0A371EYH7</accession>